<organism evidence="1 2">
    <name type="scientific">Aspergillus campestris (strain IBT 28561)</name>
    <dbReference type="NCBI Taxonomy" id="1392248"/>
    <lineage>
        <taxon>Eukaryota</taxon>
        <taxon>Fungi</taxon>
        <taxon>Dikarya</taxon>
        <taxon>Ascomycota</taxon>
        <taxon>Pezizomycotina</taxon>
        <taxon>Eurotiomycetes</taxon>
        <taxon>Eurotiomycetidae</taxon>
        <taxon>Eurotiales</taxon>
        <taxon>Aspergillaceae</taxon>
        <taxon>Aspergillus</taxon>
        <taxon>Aspergillus subgen. Circumdati</taxon>
    </lineage>
</organism>
<dbReference type="EMBL" id="MSFM01000011">
    <property type="protein sequence ID" value="PKY01330.1"/>
    <property type="molecule type" value="Genomic_DNA"/>
</dbReference>
<dbReference type="Proteomes" id="UP000234254">
    <property type="component" value="Unassembled WGS sequence"/>
</dbReference>
<reference evidence="1" key="1">
    <citation type="submission" date="2016-12" db="EMBL/GenBank/DDBJ databases">
        <title>The genomes of Aspergillus section Nigri reveals drivers in fungal speciation.</title>
        <authorList>
            <consortium name="DOE Joint Genome Institute"/>
            <person name="Vesth T.C."/>
            <person name="Nybo J."/>
            <person name="Theobald S."/>
            <person name="Brandl J."/>
            <person name="Frisvad J.C."/>
            <person name="Nielsen K.F."/>
            <person name="Lyhne E.K."/>
            <person name="Kogle M.E."/>
            <person name="Kuo A."/>
            <person name="Riley R."/>
            <person name="Clum A."/>
            <person name="Nolan M."/>
            <person name="Lipzen A."/>
            <person name="Salamov A."/>
            <person name="Henrissat B."/>
            <person name="Wiebenga A."/>
            <person name="De vries R.P."/>
            <person name="Grigoriev I.V."/>
            <person name="Mortensen U.H."/>
            <person name="Andersen M.R."/>
            <person name="Baker S.E."/>
        </authorList>
    </citation>
    <scope>NUCLEOTIDE SEQUENCE</scope>
    <source>
        <strain evidence="1">IBT 28561</strain>
    </source>
</reference>
<accession>A0A2I1CUM4</accession>
<dbReference type="AlphaFoldDB" id="A0A2I1CUM4"/>
<sequence>MLGVDQSKYDRSFPVADFVRQHASADHFGVVTLPSARHIRDGMNDSSISCSMKGSTFSPSCFIIHPKEGAVQAKTNRNSEGCSPFRSLGCSPNKTLGMRILVHRDSWGQAPMERDVLHDIVPKKPDIRLVQKCLHVECDMEMPNVSSSTQWKIKKAGASISYVVRTRPRRGNPRKLHLPGSSRPISFEALAVRRKDMVQDPFMLVFVHDAFQVWNIEIRIPSGVTKKILASAMART</sequence>
<keyword evidence="2" id="KW-1185">Reference proteome</keyword>
<dbReference type="VEuPathDB" id="FungiDB:P168DRAFT_320931"/>
<evidence type="ECO:0000313" key="2">
    <source>
        <dbReference type="Proteomes" id="UP000234254"/>
    </source>
</evidence>
<dbReference type="GeneID" id="36547943"/>
<gene>
    <name evidence="1" type="ORF">P168DRAFT_320931</name>
</gene>
<protein>
    <submittedName>
        <fullName evidence="1">Uncharacterized protein</fullName>
    </submittedName>
</protein>
<evidence type="ECO:0000313" key="1">
    <source>
        <dbReference type="EMBL" id="PKY01330.1"/>
    </source>
</evidence>
<name>A0A2I1CUM4_ASPC2</name>
<dbReference type="RefSeq" id="XP_024689924.1">
    <property type="nucleotide sequence ID" value="XM_024840419.1"/>
</dbReference>
<comment type="caution">
    <text evidence="1">The sequence shown here is derived from an EMBL/GenBank/DDBJ whole genome shotgun (WGS) entry which is preliminary data.</text>
</comment>
<proteinExistence type="predicted"/>